<reference evidence="1 2" key="1">
    <citation type="journal article" date="2004" name="Science">
        <title>The Ashbya gossypii genome as a tool for mapping the ancient Saccharomyces cerevisiae genome.</title>
        <authorList>
            <person name="Dietrich F.S."/>
            <person name="Voegeli S."/>
            <person name="Brachat S."/>
            <person name="Lerch A."/>
            <person name="Gates K."/>
            <person name="Steiner S."/>
            <person name="Mohr C."/>
            <person name="Pohlmann R."/>
            <person name="Luedi P."/>
            <person name="Choi S."/>
            <person name="Wing R.A."/>
            <person name="Flavier A."/>
            <person name="Gaffney T.D."/>
            <person name="Philippsen P."/>
        </authorList>
    </citation>
    <scope>NUCLEOTIDE SEQUENCE [LARGE SCALE GENOMIC DNA]</scope>
    <source>
        <strain evidence="2">ATCC 10895 / CBS 109.51 / FGSC 9923 / NRRL Y-1056</strain>
    </source>
</reference>
<dbReference type="Proteomes" id="UP000000591">
    <property type="component" value="Chromosome III"/>
</dbReference>
<dbReference type="InParanoid" id="D8FGB2"/>
<reference evidence="2" key="3">
    <citation type="journal article" date="2013" name="G3 (Bethesda)">
        <title>Genomes of Ashbya fungi isolated from insects reveal four mating-type loci, numerous translocations, lack of transposons, and distinct gene duplications.</title>
        <authorList>
            <person name="Dietrich F.S."/>
            <person name="Voegeli S."/>
            <person name="Kuo S."/>
            <person name="Philippsen P."/>
        </authorList>
    </citation>
    <scope>GENOME REANNOTATION</scope>
    <source>
        <strain evidence="2">ATCC 10895 / CBS 109.51 / FGSC 9923 / NRRL Y-1056</strain>
    </source>
</reference>
<dbReference type="EMBL" id="AE016816">
    <property type="protein sequence ID" value="ADJ41755.1"/>
    <property type="molecule type" value="Genomic_DNA"/>
</dbReference>
<dbReference type="GeneID" id="9487598"/>
<name>D8FGB2_EREGS</name>
<evidence type="ECO:0000313" key="2">
    <source>
        <dbReference type="Proteomes" id="UP000000591"/>
    </source>
</evidence>
<organism evidence="1 2">
    <name type="scientific">Eremothecium gossypii (strain ATCC 10895 / CBS 109.51 / FGSC 9923 / NRRL Y-1056)</name>
    <name type="common">Yeast</name>
    <name type="synonym">Ashbya gossypii</name>
    <dbReference type="NCBI Taxonomy" id="284811"/>
    <lineage>
        <taxon>Eukaryota</taxon>
        <taxon>Fungi</taxon>
        <taxon>Dikarya</taxon>
        <taxon>Ascomycota</taxon>
        <taxon>Saccharomycotina</taxon>
        <taxon>Saccharomycetes</taxon>
        <taxon>Saccharomycetales</taxon>
        <taxon>Saccharomycetaceae</taxon>
        <taxon>Eremothecium</taxon>
    </lineage>
</organism>
<dbReference type="RefSeq" id="NP_001342248.1">
    <property type="nucleotide sequence ID" value="NM_001355306.1"/>
</dbReference>
<protein>
    <submittedName>
        <fullName evidence="1">ACR199WAp</fullName>
    </submittedName>
</protein>
<dbReference type="KEGG" id="ago:AGOS_ACR199WA"/>
<dbReference type="HOGENOM" id="CLU_2557850_0_0_1"/>
<keyword evidence="2" id="KW-1185">Reference proteome</keyword>
<sequence>MYEPVSNYVLEELREQIPKISVRGEPESILLSCLYQELLSRVIEESKRFADRDSTKHITAEHLDEAVEALLGDVDRGADGAWP</sequence>
<accession>D8FGB2</accession>
<dbReference type="OrthoDB" id="4057705at2759"/>
<dbReference type="AlphaFoldDB" id="D8FGB2"/>
<proteinExistence type="predicted"/>
<gene>
    <name evidence="1" type="ORF">AGOS_ACR199WA</name>
</gene>
<dbReference type="OMA" id="GCAYQEF"/>
<reference key="2">
    <citation type="submission" date="2010-06" db="EMBL/GenBank/DDBJ databases">
        <authorList>
            <person name="Dietrich F.S."/>
            <person name="Voegeli S."/>
            <person name="Philippsen P."/>
        </authorList>
    </citation>
    <scope>NUCLEOTIDE SEQUENCE</scope>
    <source>
        <strain>ATCC 10895</strain>
    </source>
</reference>
<evidence type="ECO:0000313" key="1">
    <source>
        <dbReference type="EMBL" id="ADJ41755.1"/>
    </source>
</evidence>